<organism evidence="2 3">
    <name type="scientific">Asticcacaulis excentricus (strain ATCC 15261 / DSM 4724 / KCTC 12464 / NCIMB 9791 / VKM B-1370 / CB 48)</name>
    <dbReference type="NCBI Taxonomy" id="573065"/>
    <lineage>
        <taxon>Bacteria</taxon>
        <taxon>Pseudomonadati</taxon>
        <taxon>Pseudomonadota</taxon>
        <taxon>Alphaproteobacteria</taxon>
        <taxon>Caulobacterales</taxon>
        <taxon>Caulobacteraceae</taxon>
        <taxon>Asticcacaulis</taxon>
    </lineage>
</organism>
<dbReference type="Proteomes" id="UP000001492">
    <property type="component" value="Plasmid pASTEX02"/>
</dbReference>
<dbReference type="KEGG" id="aex:Astex_3794"/>
<keyword evidence="2" id="KW-0614">Plasmid</keyword>
<dbReference type="InterPro" id="IPR009649">
    <property type="entry name" value="TraU"/>
</dbReference>
<protein>
    <submittedName>
        <fullName evidence="2">TraU family protein</fullName>
    </submittedName>
</protein>
<feature type="chain" id="PRO_5003230169" evidence="1">
    <location>
        <begin position="22"/>
        <end position="336"/>
    </location>
</feature>
<feature type="signal peptide" evidence="1">
    <location>
        <begin position="1"/>
        <end position="21"/>
    </location>
</feature>
<evidence type="ECO:0000313" key="3">
    <source>
        <dbReference type="Proteomes" id="UP000001492"/>
    </source>
</evidence>
<proteinExistence type="predicted"/>
<dbReference type="HOGENOM" id="CLU_058410_0_0_5"/>
<dbReference type="Pfam" id="PF06834">
    <property type="entry name" value="TraU"/>
    <property type="match status" value="1"/>
</dbReference>
<keyword evidence="3" id="KW-1185">Reference proteome</keyword>
<dbReference type="RefSeq" id="WP_013481217.1">
    <property type="nucleotide sequence ID" value="NC_014819.1"/>
</dbReference>
<gene>
    <name evidence="2" type="ordered locus">Astex_3794</name>
</gene>
<reference evidence="3" key="1">
    <citation type="submission" date="2010-12" db="EMBL/GenBank/DDBJ databases">
        <title>Complete sequence of plasmid 2 of Asticcacaulis excentricus CB 48.</title>
        <authorList>
            <consortium name="US DOE Joint Genome Institute"/>
            <person name="Lucas S."/>
            <person name="Copeland A."/>
            <person name="Lapidus A."/>
            <person name="Cheng J.-F."/>
            <person name="Bruce D."/>
            <person name="Goodwin L."/>
            <person name="Pitluck S."/>
            <person name="Teshima H."/>
            <person name="Davenport K."/>
            <person name="Detter J.C."/>
            <person name="Han C."/>
            <person name="Tapia R."/>
            <person name="Land M."/>
            <person name="Hauser L."/>
            <person name="Jeffries C."/>
            <person name="Kyrpides N."/>
            <person name="Ivanova N."/>
            <person name="Ovchinnikova G."/>
            <person name="Brun Y.V."/>
            <person name="Woyke T."/>
        </authorList>
    </citation>
    <scope>NUCLEOTIDE SEQUENCE [LARGE SCALE GENOMIC DNA]</scope>
    <source>
        <strain evidence="3">ATCC 15261 / DSM 4724 / KCTC 12464 / NCIMB 9791 / VKM B-1370 / CB 48</strain>
        <plasmid evidence="3">pASTEX02</plasmid>
    </source>
</reference>
<accession>E8RVY2</accession>
<dbReference type="EMBL" id="CP002398">
    <property type="protein sequence ID" value="ADU15404.1"/>
    <property type="molecule type" value="Genomic_DNA"/>
</dbReference>
<geneLocation type="plasmid" evidence="2 3">
    <name>pASTEX02</name>
</geneLocation>
<name>E8RVY2_ASTEC</name>
<dbReference type="AlphaFoldDB" id="E8RVY2"/>
<dbReference type="NCBIfam" id="NF010297">
    <property type="entry name" value="PRK13737.1"/>
    <property type="match status" value="1"/>
</dbReference>
<evidence type="ECO:0000313" key="2">
    <source>
        <dbReference type="EMBL" id="ADU15404.1"/>
    </source>
</evidence>
<sequence length="336" mass="36767">MRWVALLTLFVSLAFAGAATASPADALRVCTGRFVNPITAPCWDCIFPLTIGSVPIWRGKGVRIDAPNPPSPICACGTPIPRVGLTIGYWEPSRLMDVTQKPFCFPNLGGLSISPGFGYAGKSEYRQESGAARTAYHAHYYVYPLLAWLQILTDFVCMESSGFDIAYMTEFDPLWNSDELSAIINPEVFLFANPIAQLACSADCVAATTVGRPIQKLFWCAGCQGSLYPMTGQVAGDYGPLTGSLHVAEKFQAKLHRELLAWGTRGSLSLCQPIPQPTMDKLQYRFQLVTPVAHKNLFSCTAIGKSTVPYEHLKVIPVKGEDIGYLVWKKRNCCAL</sequence>
<dbReference type="OrthoDB" id="9788211at2"/>
<evidence type="ECO:0000256" key="1">
    <source>
        <dbReference type="SAM" id="SignalP"/>
    </source>
</evidence>
<keyword evidence="1" id="KW-0732">Signal</keyword>